<name>A0ABD0TCZ6_LOXSC</name>
<reference evidence="1 2" key="1">
    <citation type="submission" date="2024-06" db="EMBL/GenBank/DDBJ databases">
        <title>A chromosome-level genome assembly of beet webworm, Loxostege sticticalis.</title>
        <authorList>
            <person name="Zhang Y."/>
        </authorList>
    </citation>
    <scope>NUCLEOTIDE SEQUENCE [LARGE SCALE GENOMIC DNA]</scope>
    <source>
        <strain evidence="1">AQ028</strain>
        <tissue evidence="1">Male pupae</tissue>
    </source>
</reference>
<sequence>MSAREYPKVWRRFERTAEDGRTLRFEIEDVPEALWSTVVEFMLGNYIREDVWWIAAAQDLEAVQEYRVLLTSIVKQKMSLACFLTEEDGSGQTLVGVNMCLPQEKGRFVEHTPIKKALLFLQPKTKAGLLSLRMFAEAMKLTAIYDKYSSNEYLMGAGLSVTPEYRGLGIAVELLKTRMELSRSLGFKATGGIFTSAPAQKSADKAGYECLHEIPYKEFGKQCNITFNTDTESLKIYAVSTM</sequence>
<dbReference type="Gene3D" id="3.40.630.30">
    <property type="match status" value="1"/>
</dbReference>
<evidence type="ECO:0008006" key="3">
    <source>
        <dbReference type="Google" id="ProtNLM"/>
    </source>
</evidence>
<evidence type="ECO:0000313" key="2">
    <source>
        <dbReference type="Proteomes" id="UP001549921"/>
    </source>
</evidence>
<protein>
    <recommendedName>
        <fullName evidence="3">N-acetyltransferase domain-containing protein</fullName>
    </recommendedName>
</protein>
<dbReference type="AlphaFoldDB" id="A0ABD0TCZ6"/>
<evidence type="ECO:0000313" key="1">
    <source>
        <dbReference type="EMBL" id="KAL0840307.1"/>
    </source>
</evidence>
<dbReference type="SUPFAM" id="SSF55729">
    <property type="entry name" value="Acyl-CoA N-acyltransferases (Nat)"/>
    <property type="match status" value="1"/>
</dbReference>
<organism evidence="1 2">
    <name type="scientific">Loxostege sticticalis</name>
    <name type="common">Beet webworm moth</name>
    <dbReference type="NCBI Taxonomy" id="481309"/>
    <lineage>
        <taxon>Eukaryota</taxon>
        <taxon>Metazoa</taxon>
        <taxon>Ecdysozoa</taxon>
        <taxon>Arthropoda</taxon>
        <taxon>Hexapoda</taxon>
        <taxon>Insecta</taxon>
        <taxon>Pterygota</taxon>
        <taxon>Neoptera</taxon>
        <taxon>Endopterygota</taxon>
        <taxon>Lepidoptera</taxon>
        <taxon>Glossata</taxon>
        <taxon>Ditrysia</taxon>
        <taxon>Pyraloidea</taxon>
        <taxon>Crambidae</taxon>
        <taxon>Pyraustinae</taxon>
        <taxon>Loxostege</taxon>
    </lineage>
</organism>
<proteinExistence type="predicted"/>
<accession>A0ABD0TCZ6</accession>
<dbReference type="CDD" id="cd04301">
    <property type="entry name" value="NAT_SF"/>
    <property type="match status" value="1"/>
</dbReference>
<dbReference type="Proteomes" id="UP001549921">
    <property type="component" value="Unassembled WGS sequence"/>
</dbReference>
<dbReference type="EMBL" id="JBEDNZ010000007">
    <property type="protein sequence ID" value="KAL0840307.1"/>
    <property type="molecule type" value="Genomic_DNA"/>
</dbReference>
<comment type="caution">
    <text evidence="1">The sequence shown here is derived from an EMBL/GenBank/DDBJ whole genome shotgun (WGS) entry which is preliminary data.</text>
</comment>
<dbReference type="InterPro" id="IPR016181">
    <property type="entry name" value="Acyl_CoA_acyltransferase"/>
</dbReference>
<gene>
    <name evidence="1" type="ORF">ABMA28_015577</name>
</gene>